<organism evidence="6">
    <name type="scientific">uncultured delta proteobacterium</name>
    <dbReference type="NCBI Taxonomy" id="34034"/>
    <lineage>
        <taxon>Bacteria</taxon>
        <taxon>Deltaproteobacteria</taxon>
        <taxon>environmental samples</taxon>
    </lineage>
</organism>
<dbReference type="FunFam" id="3.40.50.720:FF:000009">
    <property type="entry name" value="Fatty oxidation complex, alpha subunit"/>
    <property type="match status" value="1"/>
</dbReference>
<dbReference type="GO" id="GO:0070403">
    <property type="term" value="F:NAD+ binding"/>
    <property type="evidence" value="ECO:0007669"/>
    <property type="project" value="InterPro"/>
</dbReference>
<dbReference type="PIRSF" id="PIRSF000105">
    <property type="entry name" value="HCDH"/>
    <property type="match status" value="1"/>
</dbReference>
<feature type="binding site" evidence="3">
    <location>
        <position position="117"/>
    </location>
    <ligand>
        <name>CoA</name>
        <dbReference type="ChEBI" id="CHEBI:57287"/>
    </ligand>
</feature>
<evidence type="ECO:0000256" key="3">
    <source>
        <dbReference type="PIRSR" id="PIRSR000105-3"/>
    </source>
</evidence>
<protein>
    <submittedName>
        <fullName evidence="6">Putative 3-hydroxybutyryl-CoA dehydrogenase</fullName>
        <ecNumber evidence="6">1.1.1.157</ecNumber>
    </submittedName>
</protein>
<dbReference type="AlphaFoldDB" id="A0A212KA37"/>
<dbReference type="InterPro" id="IPR006176">
    <property type="entry name" value="3-OHacyl-CoA_DH_NAD-bd"/>
</dbReference>
<dbReference type="InterPro" id="IPR013328">
    <property type="entry name" value="6PGD_dom2"/>
</dbReference>
<feature type="domain" description="3-hydroxyacyl-CoA dehydrogenase NAD binding" evidence="5">
    <location>
        <begin position="4"/>
        <end position="179"/>
    </location>
</feature>
<dbReference type="Gene3D" id="3.40.50.720">
    <property type="entry name" value="NAD(P)-binding Rossmann-like Domain"/>
    <property type="match status" value="1"/>
</dbReference>
<dbReference type="InterPro" id="IPR006108">
    <property type="entry name" value="3HC_DH_C"/>
</dbReference>
<feature type="binding site" evidence="3">
    <location>
        <position position="54"/>
    </location>
    <ligand>
        <name>CoA</name>
        <dbReference type="ChEBI" id="CHEBI:57287"/>
    </ligand>
</feature>
<accession>A0A212KA37</accession>
<dbReference type="InterPro" id="IPR008927">
    <property type="entry name" value="6-PGluconate_DH-like_C_sf"/>
</dbReference>
<reference evidence="6" key="1">
    <citation type="submission" date="2016-04" db="EMBL/GenBank/DDBJ databases">
        <authorList>
            <person name="Evans L.H."/>
            <person name="Alamgir A."/>
            <person name="Owens N."/>
            <person name="Weber N.D."/>
            <person name="Virtaneva K."/>
            <person name="Barbian K."/>
            <person name="Babar A."/>
            <person name="Rosenke K."/>
        </authorList>
    </citation>
    <scope>NUCLEOTIDE SEQUENCE</scope>
    <source>
        <strain evidence="6">86</strain>
    </source>
</reference>
<evidence type="ECO:0000256" key="1">
    <source>
        <dbReference type="ARBA" id="ARBA00023002"/>
    </source>
</evidence>
<dbReference type="GO" id="GO:0008691">
    <property type="term" value="F:3-hydroxybutyryl-CoA dehydrogenase activity"/>
    <property type="evidence" value="ECO:0007669"/>
    <property type="project" value="UniProtKB-EC"/>
</dbReference>
<dbReference type="EC" id="1.1.1.157" evidence="6"/>
<evidence type="ECO:0000256" key="2">
    <source>
        <dbReference type="PIRSR" id="PIRSR000105-1"/>
    </source>
</evidence>
<evidence type="ECO:0000259" key="4">
    <source>
        <dbReference type="Pfam" id="PF00725"/>
    </source>
</evidence>
<dbReference type="InterPro" id="IPR036291">
    <property type="entry name" value="NAD(P)-bd_dom_sf"/>
</dbReference>
<evidence type="ECO:0000259" key="5">
    <source>
        <dbReference type="Pfam" id="PF02737"/>
    </source>
</evidence>
<dbReference type="EMBL" id="FLUQ01000004">
    <property type="protein sequence ID" value="SBW08581.1"/>
    <property type="molecule type" value="Genomic_DNA"/>
</dbReference>
<proteinExistence type="predicted"/>
<keyword evidence="1 6" id="KW-0560">Oxidoreductase</keyword>
<dbReference type="PANTHER" id="PTHR48075">
    <property type="entry name" value="3-HYDROXYACYL-COA DEHYDROGENASE FAMILY PROTEIN"/>
    <property type="match status" value="1"/>
</dbReference>
<dbReference type="SUPFAM" id="SSF48179">
    <property type="entry name" value="6-phosphogluconate dehydrogenase C-terminal domain-like"/>
    <property type="match status" value="1"/>
</dbReference>
<feature type="binding site" evidence="3">
    <location>
        <position position="47"/>
    </location>
    <ligand>
        <name>CoA</name>
        <dbReference type="ChEBI" id="CHEBI:57287"/>
    </ligand>
</feature>
<dbReference type="Pfam" id="PF00725">
    <property type="entry name" value="3HCDH"/>
    <property type="match status" value="1"/>
</dbReference>
<feature type="site" description="Important for catalytic activity" evidence="2">
    <location>
        <position position="138"/>
    </location>
</feature>
<sequence length="283" mass="30665">MKRIGVIGCGFMGSGIAQVCAQAGYDVLCYDASRESMDKSRAGIEKSFDSRIKKGKATEEDKRKTLDNIRYAADLAAFADRDIVIEAVYEDLDVKVGMFKEVGAYVSADCIFVSNTSGLCISDMAERSGRPDKLMGAHFFSPVPVMKLVELIRGNKTSDATYQAVRTVTEDLRKVIVDAPDGPGFIVNLLLVVIMNEASRMLELGADPTELDAVLKAGLGMPMGGLGLADLSGLDVCIKSTANIYEGLGVRDFAVPRMLRRLYDYGHLGLKTGRGYFTYPAKA</sequence>
<evidence type="ECO:0000313" key="6">
    <source>
        <dbReference type="EMBL" id="SBW08581.1"/>
    </source>
</evidence>
<feature type="domain" description="3-hydroxyacyl-CoA dehydrogenase C-terminal" evidence="4">
    <location>
        <begin position="184"/>
        <end position="279"/>
    </location>
</feature>
<dbReference type="PANTHER" id="PTHR48075:SF5">
    <property type="entry name" value="3-HYDROXYBUTYRYL-COA DEHYDROGENASE"/>
    <property type="match status" value="1"/>
</dbReference>
<dbReference type="GO" id="GO:0006635">
    <property type="term" value="P:fatty acid beta-oxidation"/>
    <property type="evidence" value="ECO:0007669"/>
    <property type="project" value="TreeGrafter"/>
</dbReference>
<dbReference type="Pfam" id="PF02737">
    <property type="entry name" value="3HCDH_N"/>
    <property type="match status" value="1"/>
</dbReference>
<name>A0A212KA37_9DELT</name>
<gene>
    <name evidence="6" type="primary">hbd</name>
    <name evidence="6" type="ORF">KL86DPRO_40134</name>
</gene>
<dbReference type="InterPro" id="IPR022694">
    <property type="entry name" value="3-OHacyl-CoA_DH"/>
</dbReference>
<dbReference type="Gene3D" id="1.10.1040.10">
    <property type="entry name" value="N-(1-d-carboxylethyl)-l-norvaline Dehydrogenase, domain 2"/>
    <property type="match status" value="1"/>
</dbReference>
<dbReference type="SUPFAM" id="SSF51735">
    <property type="entry name" value="NAD(P)-binding Rossmann-fold domains"/>
    <property type="match status" value="1"/>
</dbReference>